<sequence>MMTLRDLINKLLGRETSSANTARERLQLVLAHDRVDMSSLTTDLLDKMRKEILDVVAKYVEIDFDEVAVSLETEDRMTALVANLPIKRTISGEIKFKKTDKIDKADKSNKDIKK</sequence>
<dbReference type="Pfam" id="PF03776">
    <property type="entry name" value="MinE"/>
    <property type="match status" value="1"/>
</dbReference>
<dbReference type="Gene3D" id="3.30.1070.10">
    <property type="entry name" value="Cell division topological specificity factor MinE"/>
    <property type="match status" value="1"/>
</dbReference>
<evidence type="ECO:0000256" key="1">
    <source>
        <dbReference type="ARBA" id="ARBA00008168"/>
    </source>
</evidence>
<dbReference type="SUPFAM" id="SSF55229">
    <property type="entry name" value="Cell division protein MinE topological specificity domain"/>
    <property type="match status" value="1"/>
</dbReference>
<reference evidence="4" key="1">
    <citation type="journal article" date="2021" name="Front. Mar. Sci.">
        <title>Genomes of Diverse Isolates of Prochlorococcus High-Light-Adapted Clade II in the Western Pacific Ocean.</title>
        <authorList>
            <person name="Yan W."/>
            <person name="Feng X."/>
            <person name="Zhang W."/>
            <person name="Nawaz M.Z."/>
            <person name="Luo T."/>
            <person name="Zhang R."/>
            <person name="Jiao N."/>
        </authorList>
    </citation>
    <scope>NUCLEOTIDE SEQUENCE</scope>
    <source>
        <strain evidence="4">XMU1424</strain>
    </source>
</reference>
<dbReference type="HAMAP" id="MF_00262">
    <property type="entry name" value="MinE"/>
    <property type="match status" value="1"/>
</dbReference>
<dbReference type="AlphaFoldDB" id="A0A9D9G7Q0"/>
<accession>A0A9D9G7Q0</accession>
<gene>
    <name evidence="3 4" type="primary">minE</name>
    <name evidence="4" type="ORF">JJ833_08155</name>
</gene>
<dbReference type="InterPro" id="IPR036707">
    <property type="entry name" value="MinE_sf"/>
</dbReference>
<dbReference type="InterPro" id="IPR005527">
    <property type="entry name" value="MinE"/>
</dbReference>
<evidence type="ECO:0000256" key="3">
    <source>
        <dbReference type="HAMAP-Rule" id="MF_00262"/>
    </source>
</evidence>
<comment type="function">
    <text evidence="2 3">Prevents the cell division inhibition by proteins MinC and MinD at internal division sites while permitting inhibition at polar sites. This ensures cell division at the proper site by restricting the formation of a division septum at the midpoint of the long axis of the cell.</text>
</comment>
<proteinExistence type="inferred from homology"/>
<dbReference type="GO" id="GO:0051301">
    <property type="term" value="P:cell division"/>
    <property type="evidence" value="ECO:0007669"/>
    <property type="project" value="UniProtKB-KW"/>
</dbReference>
<name>A0A9D9G7Q0_PROMR</name>
<dbReference type="NCBIfam" id="NF001422">
    <property type="entry name" value="PRK00296.1"/>
    <property type="match status" value="1"/>
</dbReference>
<comment type="caution">
    <text evidence="4">The sequence shown here is derived from an EMBL/GenBank/DDBJ whole genome shotgun (WGS) entry which is preliminary data.</text>
</comment>
<comment type="similarity">
    <text evidence="1 3">Belongs to the MinE family.</text>
</comment>
<keyword evidence="3" id="KW-0131">Cell cycle</keyword>
<evidence type="ECO:0000313" key="4">
    <source>
        <dbReference type="EMBL" id="MBO6988822.1"/>
    </source>
</evidence>
<protein>
    <recommendedName>
        <fullName evidence="3">Cell division topological specificity factor</fullName>
    </recommendedName>
</protein>
<dbReference type="EMBL" id="JAEPLE010000005">
    <property type="protein sequence ID" value="MBO6988822.1"/>
    <property type="molecule type" value="Genomic_DNA"/>
</dbReference>
<dbReference type="NCBIfam" id="TIGR01215">
    <property type="entry name" value="minE"/>
    <property type="match status" value="1"/>
</dbReference>
<evidence type="ECO:0000256" key="2">
    <source>
        <dbReference type="ARBA" id="ARBA00025265"/>
    </source>
</evidence>
<keyword evidence="3 4" id="KW-0132">Cell division</keyword>
<organism evidence="4">
    <name type="scientific">Prochlorococcus marinus XMU1424</name>
    <dbReference type="NCBI Taxonomy" id="2774497"/>
    <lineage>
        <taxon>Bacteria</taxon>
        <taxon>Bacillati</taxon>
        <taxon>Cyanobacteriota</taxon>
        <taxon>Cyanophyceae</taxon>
        <taxon>Synechococcales</taxon>
        <taxon>Prochlorococcaceae</taxon>
        <taxon>Prochlorococcus</taxon>
    </lineage>
</organism>
<dbReference type="GO" id="GO:0032955">
    <property type="term" value="P:regulation of division septum assembly"/>
    <property type="evidence" value="ECO:0007669"/>
    <property type="project" value="InterPro"/>
</dbReference>